<feature type="transmembrane region" description="Helical" evidence="1">
    <location>
        <begin position="6"/>
        <end position="27"/>
    </location>
</feature>
<keyword evidence="1" id="KW-0472">Membrane</keyword>
<comment type="caution">
    <text evidence="3">The sequence shown here is derived from an EMBL/GenBank/DDBJ whole genome shotgun (WGS) entry which is preliminary data.</text>
</comment>
<dbReference type="Proteomes" id="UP000316649">
    <property type="component" value="Unassembled WGS sequence"/>
</dbReference>
<evidence type="ECO:0000256" key="1">
    <source>
        <dbReference type="SAM" id="Phobius"/>
    </source>
</evidence>
<sequence length="392" mass="44558">MRTKVVLTIIGLLLLLLLGWWVQWFFANHEQKSREIKADVSPLAKRNSMLAADLFLQRLGKASESISGRDYLLNPPVDPGLLVVSRLGSSLPEERQTLLLEWVGRGGHLVIAPEKSLDDEGRSNSLFEYLGVEINRYEKAEVDEQDVAATIKIDQSDKLLPVIFEMSDLPGEIAVAFTDKYTLFDSAGHADWQVETDEGAHLLQFDIGQGKVTVLSDLVIFTNDQIGEHDHALFLARLANDLPHVWLLYSSDMPSLIQLLWRHATALMISLCTLFVLLMWSLTQRSGPLLENRHEIRRNLMEHLTAVGHYLWRTDKAAETFKNAQAALEQSWLRRHPVLVNMQQAERCHWIADHIDMTQHAVERALYGSYQGEHEFIQVTAIQQKLVAALFK</sequence>
<proteinExistence type="predicted"/>
<dbReference type="InterPro" id="IPR025646">
    <property type="entry name" value="DUF4350"/>
</dbReference>
<dbReference type="AlphaFoldDB" id="A0A558DXD8"/>
<dbReference type="OrthoDB" id="6638317at2"/>
<keyword evidence="1" id="KW-0812">Transmembrane</keyword>
<dbReference type="Pfam" id="PF14258">
    <property type="entry name" value="DUF4350"/>
    <property type="match status" value="1"/>
</dbReference>
<evidence type="ECO:0000259" key="2">
    <source>
        <dbReference type="Pfam" id="PF14258"/>
    </source>
</evidence>
<accession>A0A558DXD8</accession>
<protein>
    <recommendedName>
        <fullName evidence="2">DUF4350 domain-containing protein</fullName>
    </recommendedName>
</protein>
<dbReference type="RefSeq" id="WP_144359953.1">
    <property type="nucleotide sequence ID" value="NZ_VMNH01000023.1"/>
</dbReference>
<keyword evidence="1" id="KW-1133">Transmembrane helix</keyword>
<gene>
    <name evidence="3" type="ORF">FHP88_15270</name>
</gene>
<feature type="domain" description="DUF4350" evidence="2">
    <location>
        <begin position="81"/>
        <end position="238"/>
    </location>
</feature>
<dbReference type="EMBL" id="VMNH01000023">
    <property type="protein sequence ID" value="TVO70816.1"/>
    <property type="molecule type" value="Genomic_DNA"/>
</dbReference>
<organism evidence="3 4">
    <name type="scientific">Sedimenticola selenatireducens</name>
    <dbReference type="NCBI Taxonomy" id="191960"/>
    <lineage>
        <taxon>Bacteria</taxon>
        <taxon>Pseudomonadati</taxon>
        <taxon>Pseudomonadota</taxon>
        <taxon>Gammaproteobacteria</taxon>
        <taxon>Chromatiales</taxon>
        <taxon>Sedimenticolaceae</taxon>
        <taxon>Sedimenticola</taxon>
    </lineage>
</organism>
<evidence type="ECO:0000313" key="3">
    <source>
        <dbReference type="EMBL" id="TVO70816.1"/>
    </source>
</evidence>
<name>A0A558DXD8_9GAMM</name>
<keyword evidence="4" id="KW-1185">Reference proteome</keyword>
<evidence type="ECO:0000313" key="4">
    <source>
        <dbReference type="Proteomes" id="UP000316649"/>
    </source>
</evidence>
<reference evidence="3 4" key="1">
    <citation type="submission" date="2019-07" db="EMBL/GenBank/DDBJ databases">
        <title>The pathways for chlorine oxyanion respiration interact through the shared metabolite chlorate.</title>
        <authorList>
            <person name="Barnum T.P."/>
            <person name="Cheng Y."/>
            <person name="Hill K.A."/>
            <person name="Lucas L.N."/>
            <person name="Carlson H.K."/>
            <person name="Coates J.D."/>
        </authorList>
    </citation>
    <scope>NUCLEOTIDE SEQUENCE [LARGE SCALE GENOMIC DNA]</scope>
    <source>
        <strain evidence="3 4">BK-1</strain>
    </source>
</reference>